<dbReference type="InterPro" id="IPR014284">
    <property type="entry name" value="RNA_pol_sigma-70_dom"/>
</dbReference>
<keyword evidence="8" id="KW-1185">Reference proteome</keyword>
<dbReference type="Gene3D" id="1.10.10.10">
    <property type="entry name" value="Winged helix-like DNA-binding domain superfamily/Winged helix DNA-binding domain"/>
    <property type="match status" value="1"/>
</dbReference>
<dbReference type="Pfam" id="PF08281">
    <property type="entry name" value="Sigma70_r4_2"/>
    <property type="match status" value="1"/>
</dbReference>
<evidence type="ECO:0000256" key="3">
    <source>
        <dbReference type="ARBA" id="ARBA00023082"/>
    </source>
</evidence>
<sequence>MRTGDSDARLHERLVGGDDDALAEIYDSWSALVFSLAVRITRDRAGAQDVTQDVFVHLWERPGAYDPGRGSLRTWLCVTTRGRALDWIRRTETRRRYQAAAAPPEVAEAGVDESILWQTEVKAVRAAVQALPAPQREAVTLAYFHERTYREVARDLSIPEGTAKSRLRVGLAHLADLLKAEGIID</sequence>
<evidence type="ECO:0000259" key="6">
    <source>
        <dbReference type="Pfam" id="PF08281"/>
    </source>
</evidence>
<name>A0ABV8LXY7_9ACTN</name>
<proteinExistence type="inferred from homology"/>
<dbReference type="SUPFAM" id="SSF88659">
    <property type="entry name" value="Sigma3 and sigma4 domains of RNA polymerase sigma factors"/>
    <property type="match status" value="1"/>
</dbReference>
<dbReference type="InterPro" id="IPR036388">
    <property type="entry name" value="WH-like_DNA-bd_sf"/>
</dbReference>
<comment type="caution">
    <text evidence="7">The sequence shown here is derived from an EMBL/GenBank/DDBJ whole genome shotgun (WGS) entry which is preliminary data.</text>
</comment>
<protein>
    <submittedName>
        <fullName evidence="7">RNA polymerase sigma factor</fullName>
    </submittedName>
</protein>
<comment type="similarity">
    <text evidence="1">Belongs to the sigma-70 factor family. ECF subfamily.</text>
</comment>
<dbReference type="Pfam" id="PF04542">
    <property type="entry name" value="Sigma70_r2"/>
    <property type="match status" value="1"/>
</dbReference>
<evidence type="ECO:0000256" key="2">
    <source>
        <dbReference type="ARBA" id="ARBA00023015"/>
    </source>
</evidence>
<evidence type="ECO:0000256" key="1">
    <source>
        <dbReference type="ARBA" id="ARBA00010641"/>
    </source>
</evidence>
<organism evidence="7 8">
    <name type="scientific">Hamadaea flava</name>
    <dbReference type="NCBI Taxonomy" id="1742688"/>
    <lineage>
        <taxon>Bacteria</taxon>
        <taxon>Bacillati</taxon>
        <taxon>Actinomycetota</taxon>
        <taxon>Actinomycetes</taxon>
        <taxon>Micromonosporales</taxon>
        <taxon>Micromonosporaceae</taxon>
        <taxon>Hamadaea</taxon>
    </lineage>
</organism>
<evidence type="ECO:0000313" key="8">
    <source>
        <dbReference type="Proteomes" id="UP001595816"/>
    </source>
</evidence>
<feature type="domain" description="RNA polymerase sigma-70 region 2" evidence="5">
    <location>
        <begin position="26"/>
        <end position="91"/>
    </location>
</feature>
<feature type="domain" description="RNA polymerase sigma factor 70 region 4 type 2" evidence="6">
    <location>
        <begin position="123"/>
        <end position="174"/>
    </location>
</feature>
<reference evidence="8" key="1">
    <citation type="journal article" date="2019" name="Int. J. Syst. Evol. Microbiol.">
        <title>The Global Catalogue of Microorganisms (GCM) 10K type strain sequencing project: providing services to taxonomists for standard genome sequencing and annotation.</title>
        <authorList>
            <consortium name="The Broad Institute Genomics Platform"/>
            <consortium name="The Broad Institute Genome Sequencing Center for Infectious Disease"/>
            <person name="Wu L."/>
            <person name="Ma J."/>
        </authorList>
    </citation>
    <scope>NUCLEOTIDE SEQUENCE [LARGE SCALE GENOMIC DNA]</scope>
    <source>
        <strain evidence="8">CGMCC 4.7289</strain>
    </source>
</reference>
<dbReference type="CDD" id="cd06171">
    <property type="entry name" value="Sigma70_r4"/>
    <property type="match status" value="1"/>
</dbReference>
<accession>A0ABV8LXY7</accession>
<keyword evidence="3" id="KW-0731">Sigma factor</keyword>
<dbReference type="InterPro" id="IPR039425">
    <property type="entry name" value="RNA_pol_sigma-70-like"/>
</dbReference>
<dbReference type="InterPro" id="IPR013249">
    <property type="entry name" value="RNA_pol_sigma70_r4_t2"/>
</dbReference>
<dbReference type="PANTHER" id="PTHR43133:SF62">
    <property type="entry name" value="RNA POLYMERASE SIGMA FACTOR SIGZ"/>
    <property type="match status" value="1"/>
</dbReference>
<dbReference type="Proteomes" id="UP001595816">
    <property type="component" value="Unassembled WGS sequence"/>
</dbReference>
<keyword evidence="2" id="KW-0805">Transcription regulation</keyword>
<dbReference type="NCBIfam" id="TIGR02937">
    <property type="entry name" value="sigma70-ECF"/>
    <property type="match status" value="1"/>
</dbReference>
<dbReference type="EMBL" id="JBHSAY010000023">
    <property type="protein sequence ID" value="MFC4135640.1"/>
    <property type="molecule type" value="Genomic_DNA"/>
</dbReference>
<dbReference type="InterPro" id="IPR007627">
    <property type="entry name" value="RNA_pol_sigma70_r2"/>
</dbReference>
<dbReference type="SUPFAM" id="SSF88946">
    <property type="entry name" value="Sigma2 domain of RNA polymerase sigma factors"/>
    <property type="match status" value="1"/>
</dbReference>
<dbReference type="Gene3D" id="1.10.1740.10">
    <property type="match status" value="1"/>
</dbReference>
<evidence type="ECO:0000256" key="4">
    <source>
        <dbReference type="ARBA" id="ARBA00023163"/>
    </source>
</evidence>
<dbReference type="InterPro" id="IPR013324">
    <property type="entry name" value="RNA_pol_sigma_r3/r4-like"/>
</dbReference>
<dbReference type="RefSeq" id="WP_253750036.1">
    <property type="nucleotide sequence ID" value="NZ_JAMZDZ010000001.1"/>
</dbReference>
<keyword evidence="4" id="KW-0804">Transcription</keyword>
<gene>
    <name evidence="7" type="ORF">ACFOZ4_33925</name>
</gene>
<evidence type="ECO:0000313" key="7">
    <source>
        <dbReference type="EMBL" id="MFC4135640.1"/>
    </source>
</evidence>
<dbReference type="PANTHER" id="PTHR43133">
    <property type="entry name" value="RNA POLYMERASE ECF-TYPE SIGMA FACTO"/>
    <property type="match status" value="1"/>
</dbReference>
<dbReference type="InterPro" id="IPR013325">
    <property type="entry name" value="RNA_pol_sigma_r2"/>
</dbReference>
<evidence type="ECO:0000259" key="5">
    <source>
        <dbReference type="Pfam" id="PF04542"/>
    </source>
</evidence>